<keyword evidence="2" id="KW-1133">Transmembrane helix</keyword>
<protein>
    <recommendedName>
        <fullName evidence="5">NfeD-like C-terminal, partner-binding</fullName>
    </recommendedName>
</protein>
<feature type="transmembrane region" description="Helical" evidence="2">
    <location>
        <begin position="29"/>
        <end position="50"/>
    </location>
</feature>
<dbReference type="RefSeq" id="WP_139284051.1">
    <property type="nucleotide sequence ID" value="NZ_FNQM01000007.1"/>
</dbReference>
<evidence type="ECO:0000313" key="3">
    <source>
        <dbReference type="EMBL" id="SEA60738.1"/>
    </source>
</evidence>
<reference evidence="3 4" key="1">
    <citation type="submission" date="2016-10" db="EMBL/GenBank/DDBJ databases">
        <authorList>
            <person name="de Groot N.N."/>
        </authorList>
    </citation>
    <scope>NUCLEOTIDE SEQUENCE [LARGE SCALE GENOMIC DNA]</scope>
    <source>
        <strain evidence="3 4">DSM 15345</strain>
    </source>
</reference>
<evidence type="ECO:0008006" key="5">
    <source>
        <dbReference type="Google" id="ProtNLM"/>
    </source>
</evidence>
<feature type="region of interest" description="Disordered" evidence="1">
    <location>
        <begin position="80"/>
        <end position="101"/>
    </location>
</feature>
<evidence type="ECO:0000256" key="1">
    <source>
        <dbReference type="SAM" id="MobiDB-lite"/>
    </source>
</evidence>
<proteinExistence type="predicted"/>
<sequence length="101" mass="10491">MTALLLDPWIWLAAACALAALEILAPGYILLGFGLSAAAMAGVAALAGGALAETPRLALWLLAVWAALALAAWWGLTRAFGRPSRGRSAGERDINDFDNSL</sequence>
<gene>
    <name evidence="3" type="ORF">SAMN05444370_107114</name>
</gene>
<keyword evidence="2" id="KW-0812">Transmembrane</keyword>
<organism evidence="3 4">
    <name type="scientific">Rubrimonas cliftonensis</name>
    <dbReference type="NCBI Taxonomy" id="89524"/>
    <lineage>
        <taxon>Bacteria</taxon>
        <taxon>Pseudomonadati</taxon>
        <taxon>Pseudomonadota</taxon>
        <taxon>Alphaproteobacteria</taxon>
        <taxon>Rhodobacterales</taxon>
        <taxon>Paracoccaceae</taxon>
        <taxon>Rubrimonas</taxon>
    </lineage>
</organism>
<accession>A0A1H4CK81</accession>
<dbReference type="EMBL" id="FNQM01000007">
    <property type="protein sequence ID" value="SEA60738.1"/>
    <property type="molecule type" value="Genomic_DNA"/>
</dbReference>
<evidence type="ECO:0000313" key="4">
    <source>
        <dbReference type="Proteomes" id="UP000198703"/>
    </source>
</evidence>
<keyword evidence="2" id="KW-0472">Membrane</keyword>
<feature type="transmembrane region" description="Helical" evidence="2">
    <location>
        <begin position="57"/>
        <end position="76"/>
    </location>
</feature>
<dbReference type="Proteomes" id="UP000198703">
    <property type="component" value="Unassembled WGS sequence"/>
</dbReference>
<dbReference type="STRING" id="89524.SAMN05444370_107114"/>
<evidence type="ECO:0000256" key="2">
    <source>
        <dbReference type="SAM" id="Phobius"/>
    </source>
</evidence>
<keyword evidence="4" id="KW-1185">Reference proteome</keyword>
<dbReference type="AlphaFoldDB" id="A0A1H4CK81"/>
<name>A0A1H4CK81_9RHOB</name>